<dbReference type="Proteomes" id="UP000460221">
    <property type="component" value="Unassembled WGS sequence"/>
</dbReference>
<dbReference type="InterPro" id="IPR039374">
    <property type="entry name" value="SIP_fam"/>
</dbReference>
<dbReference type="InterPro" id="IPR017927">
    <property type="entry name" value="FAD-bd_FR_type"/>
</dbReference>
<dbReference type="InterPro" id="IPR039261">
    <property type="entry name" value="FNR_nucleotide-bd"/>
</dbReference>
<sequence>MKYYRAQVLRTAYVTPKMIRVTLGGDELAGYEAEGHPDDYCKVLFPHPGESDVVVPVLVDGIETAPDGRAHAERRSYSIRRYDPVAREVDIDFAVHDHGLATRWAAGARPGDPLALSDAGGGYHPPAGTTEVRLVGDSTSLPAIGRILAEAPAGLRILATVVVPDAGEEQVLPSAADVHLEWVHVPDPRQVGAAMEAALRALPEPAGDSYTWVAGENTACRKGRAHLRRELGLPGRQYHTLGYWRVDEETWSARYEEVGGVVEERIDVAAEQIADDEELVDEIERIYDEAGLGW</sequence>
<evidence type="ECO:0000313" key="2">
    <source>
        <dbReference type="EMBL" id="MTD13272.1"/>
    </source>
</evidence>
<comment type="caution">
    <text evidence="2">The sequence shown here is derived from an EMBL/GenBank/DDBJ whole genome shotgun (WGS) entry which is preliminary data.</text>
</comment>
<dbReference type="RefSeq" id="WP_154767161.1">
    <property type="nucleotide sequence ID" value="NZ_WLYK01000001.1"/>
</dbReference>
<dbReference type="InterPro" id="IPR013113">
    <property type="entry name" value="SIP_FAD-bd"/>
</dbReference>
<proteinExistence type="predicted"/>
<gene>
    <name evidence="2" type="ORF">GIS00_04830</name>
</gene>
<dbReference type="SUPFAM" id="SSF63380">
    <property type="entry name" value="Riboflavin synthase domain-like"/>
    <property type="match status" value="1"/>
</dbReference>
<dbReference type="PANTHER" id="PTHR30157">
    <property type="entry name" value="FERRIC REDUCTASE, NADPH-DEPENDENT"/>
    <property type="match status" value="1"/>
</dbReference>
<dbReference type="AlphaFoldDB" id="A0A7K1FGN6"/>
<reference evidence="2 3" key="1">
    <citation type="submission" date="2019-11" db="EMBL/GenBank/DDBJ databases">
        <authorList>
            <person name="Jiang L.-Q."/>
        </authorList>
    </citation>
    <scope>NUCLEOTIDE SEQUENCE [LARGE SCALE GENOMIC DNA]</scope>
    <source>
        <strain evidence="2 3">YIM 132087</strain>
    </source>
</reference>
<accession>A0A7K1FGN6</accession>
<evidence type="ECO:0000259" key="1">
    <source>
        <dbReference type="PROSITE" id="PS51384"/>
    </source>
</evidence>
<dbReference type="InterPro" id="IPR017938">
    <property type="entry name" value="Riboflavin_synthase-like_b-brl"/>
</dbReference>
<dbReference type="Pfam" id="PF08021">
    <property type="entry name" value="FAD_binding_9"/>
    <property type="match status" value="1"/>
</dbReference>
<feature type="domain" description="FAD-binding FR-type" evidence="1">
    <location>
        <begin position="1"/>
        <end position="126"/>
    </location>
</feature>
<organism evidence="2 3">
    <name type="scientific">Nakamurella alba</name>
    <dbReference type="NCBI Taxonomy" id="2665158"/>
    <lineage>
        <taxon>Bacteria</taxon>
        <taxon>Bacillati</taxon>
        <taxon>Actinomycetota</taxon>
        <taxon>Actinomycetes</taxon>
        <taxon>Nakamurellales</taxon>
        <taxon>Nakamurellaceae</taxon>
        <taxon>Nakamurella</taxon>
    </lineage>
</organism>
<keyword evidence="3" id="KW-1185">Reference proteome</keyword>
<dbReference type="InterPro" id="IPR007037">
    <property type="entry name" value="SIP_rossman_dom"/>
</dbReference>
<evidence type="ECO:0000313" key="3">
    <source>
        <dbReference type="Proteomes" id="UP000460221"/>
    </source>
</evidence>
<protein>
    <recommendedName>
        <fullName evidence="1">FAD-binding FR-type domain-containing protein</fullName>
    </recommendedName>
</protein>
<name>A0A7K1FGN6_9ACTN</name>
<dbReference type="GO" id="GO:0016491">
    <property type="term" value="F:oxidoreductase activity"/>
    <property type="evidence" value="ECO:0007669"/>
    <property type="project" value="InterPro"/>
</dbReference>
<dbReference type="Pfam" id="PF04954">
    <property type="entry name" value="SIP"/>
    <property type="match status" value="1"/>
</dbReference>
<dbReference type="Gene3D" id="2.40.30.10">
    <property type="entry name" value="Translation factors"/>
    <property type="match status" value="1"/>
</dbReference>
<dbReference type="PROSITE" id="PS51384">
    <property type="entry name" value="FAD_FR"/>
    <property type="match status" value="1"/>
</dbReference>
<dbReference type="PANTHER" id="PTHR30157:SF0">
    <property type="entry name" value="NADPH-DEPENDENT FERRIC-CHELATE REDUCTASE"/>
    <property type="match status" value="1"/>
</dbReference>
<dbReference type="EMBL" id="WLYK01000001">
    <property type="protein sequence ID" value="MTD13272.1"/>
    <property type="molecule type" value="Genomic_DNA"/>
</dbReference>
<dbReference type="Gene3D" id="3.40.50.80">
    <property type="entry name" value="Nucleotide-binding domain of ferredoxin-NADP reductase (FNR) module"/>
    <property type="match status" value="1"/>
</dbReference>
<dbReference type="CDD" id="cd06193">
    <property type="entry name" value="siderophore_interacting"/>
    <property type="match status" value="1"/>
</dbReference>